<feature type="transmembrane region" description="Helical" evidence="1">
    <location>
        <begin position="42"/>
        <end position="63"/>
    </location>
</feature>
<dbReference type="PANTHER" id="PTHR23028">
    <property type="entry name" value="ACETYLTRANSFERASE"/>
    <property type="match status" value="1"/>
</dbReference>
<name>G8QZI4_OWEHD</name>
<dbReference type="Proteomes" id="UP000005631">
    <property type="component" value="Chromosome"/>
</dbReference>
<dbReference type="Pfam" id="PF01757">
    <property type="entry name" value="Acyl_transf_3"/>
    <property type="match status" value="1"/>
</dbReference>
<feature type="transmembrane region" description="Helical" evidence="1">
    <location>
        <begin position="12"/>
        <end position="30"/>
    </location>
</feature>
<feature type="domain" description="Acyltransferase 3" evidence="2">
    <location>
        <begin position="7"/>
        <end position="354"/>
    </location>
</feature>
<dbReference type="GO" id="GO:0016020">
    <property type="term" value="C:membrane"/>
    <property type="evidence" value="ECO:0007669"/>
    <property type="project" value="TreeGrafter"/>
</dbReference>
<keyword evidence="3" id="KW-0012">Acyltransferase</keyword>
<protein>
    <submittedName>
        <fullName evidence="3">Putative acyltransferase</fullName>
    </submittedName>
</protein>
<dbReference type="EMBL" id="CP003156">
    <property type="protein sequence ID" value="AEV33637.1"/>
    <property type="molecule type" value="Genomic_DNA"/>
</dbReference>
<feature type="transmembrane region" description="Helical" evidence="1">
    <location>
        <begin position="264"/>
        <end position="283"/>
    </location>
</feature>
<dbReference type="AlphaFoldDB" id="G8QZI4"/>
<dbReference type="KEGG" id="oho:Oweho_2673"/>
<dbReference type="PANTHER" id="PTHR23028:SF53">
    <property type="entry name" value="ACYL_TRANSF_3 DOMAIN-CONTAINING PROTEIN"/>
    <property type="match status" value="1"/>
</dbReference>
<evidence type="ECO:0000313" key="4">
    <source>
        <dbReference type="Proteomes" id="UP000005631"/>
    </source>
</evidence>
<dbReference type="OrthoDB" id="290051at2"/>
<keyword evidence="4" id="KW-1185">Reference proteome</keyword>
<dbReference type="eggNOG" id="COG1835">
    <property type="taxonomic scope" value="Bacteria"/>
</dbReference>
<dbReference type="PATRIC" id="fig|926562.3.peg.2689"/>
<dbReference type="HOGENOM" id="CLU_005679_1_2_10"/>
<feature type="transmembrane region" description="Helical" evidence="1">
    <location>
        <begin position="295"/>
        <end position="319"/>
    </location>
</feature>
<keyword evidence="1" id="KW-1133">Transmembrane helix</keyword>
<dbReference type="GO" id="GO:0009103">
    <property type="term" value="P:lipopolysaccharide biosynthetic process"/>
    <property type="evidence" value="ECO:0007669"/>
    <property type="project" value="TreeGrafter"/>
</dbReference>
<dbReference type="GO" id="GO:0016747">
    <property type="term" value="F:acyltransferase activity, transferring groups other than amino-acyl groups"/>
    <property type="evidence" value="ECO:0007669"/>
    <property type="project" value="InterPro"/>
</dbReference>
<organism evidence="3 4">
    <name type="scientific">Owenweeksia hongkongensis (strain DSM 17368 / CIP 108786 / JCM 12287 / NRRL B-23963 / UST20020801)</name>
    <dbReference type="NCBI Taxonomy" id="926562"/>
    <lineage>
        <taxon>Bacteria</taxon>
        <taxon>Pseudomonadati</taxon>
        <taxon>Bacteroidota</taxon>
        <taxon>Flavobacteriia</taxon>
        <taxon>Flavobacteriales</taxon>
        <taxon>Owenweeksiaceae</taxon>
        <taxon>Owenweeksia</taxon>
    </lineage>
</organism>
<sequence length="371" mass="43447">MDLSKRIYGLDILRALAILFVIYGHGLPMLKHQFNIRPLSFLVLDGVSIFFVLSGFLIGGILMKRIRSHGGGFNELRQFWIRRWFRTLPNYFLILIVVTVLGWYYWDIQIKDMFPYVLFLQNFASPHPHFFQEVWSLAVEEWFYILFPLASFAMFKSETSLKKWFPWLIFAFIALSIGVRFYRFNVVEIASLKDYDHFFRKQVITRFDSLMMGVLGAYLSTYFSKGWLSKPKLKMWLGLILIIFNQVCFHYAKEVFEGNYFYHTVLSFLVFATGVFLCLPILTSVKTGKGKLAKGITLVSLVSYSMYLIHFTLTKGFIIPLTLRGELAEHTLGLDVLRVVMYLFVSLFGSILLYKYFEIPTTKLRDRFGKK</sequence>
<keyword evidence="3" id="KW-0808">Transferase</keyword>
<accession>G8QZI4</accession>
<evidence type="ECO:0000259" key="2">
    <source>
        <dbReference type="Pfam" id="PF01757"/>
    </source>
</evidence>
<proteinExistence type="predicted"/>
<keyword evidence="1" id="KW-0472">Membrane</keyword>
<dbReference type="InterPro" id="IPR050879">
    <property type="entry name" value="Acyltransferase_3"/>
</dbReference>
<gene>
    <name evidence="3" type="ordered locus">Oweho_2673</name>
</gene>
<evidence type="ECO:0000313" key="3">
    <source>
        <dbReference type="EMBL" id="AEV33637.1"/>
    </source>
</evidence>
<keyword evidence="1" id="KW-0812">Transmembrane</keyword>
<dbReference type="InterPro" id="IPR002656">
    <property type="entry name" value="Acyl_transf_3_dom"/>
</dbReference>
<feature type="transmembrane region" description="Helical" evidence="1">
    <location>
        <begin position="203"/>
        <end position="223"/>
    </location>
</feature>
<feature type="transmembrane region" description="Helical" evidence="1">
    <location>
        <begin position="84"/>
        <end position="106"/>
    </location>
</feature>
<feature type="transmembrane region" description="Helical" evidence="1">
    <location>
        <begin position="164"/>
        <end position="183"/>
    </location>
</feature>
<evidence type="ECO:0000256" key="1">
    <source>
        <dbReference type="SAM" id="Phobius"/>
    </source>
</evidence>
<dbReference type="STRING" id="926562.Oweho_2673"/>
<feature type="transmembrane region" description="Helical" evidence="1">
    <location>
        <begin position="339"/>
        <end position="357"/>
    </location>
</feature>
<reference evidence="3 4" key="1">
    <citation type="journal article" date="2012" name="Stand. Genomic Sci.">
        <title>Genome sequence of the orange-pigmented seawater bacterium Owenweeksia hongkongensis type strain (UST20020801(T)).</title>
        <authorList>
            <person name="Riedel T."/>
            <person name="Held B."/>
            <person name="Nolan M."/>
            <person name="Lucas S."/>
            <person name="Lapidus A."/>
            <person name="Tice H."/>
            <person name="Del Rio T.G."/>
            <person name="Cheng J.F."/>
            <person name="Han C."/>
            <person name="Tapia R."/>
            <person name="Goodwin L.A."/>
            <person name="Pitluck S."/>
            <person name="Liolios K."/>
            <person name="Mavromatis K."/>
            <person name="Pagani I."/>
            <person name="Ivanova N."/>
            <person name="Mikhailova N."/>
            <person name="Pati A."/>
            <person name="Chen A."/>
            <person name="Palaniappan K."/>
            <person name="Rohde M."/>
            <person name="Tindall B.J."/>
            <person name="Detter J.C."/>
            <person name="Goker M."/>
            <person name="Woyke T."/>
            <person name="Bristow J."/>
            <person name="Eisen J.A."/>
            <person name="Markowitz V."/>
            <person name="Hugenholtz P."/>
            <person name="Klenk H.P."/>
            <person name="Kyrpides N.C."/>
        </authorList>
    </citation>
    <scope>NUCLEOTIDE SEQUENCE</scope>
    <source>
        <strain evidence="4">DSM 17368 / JCM 12287 / NRRL B-23963</strain>
    </source>
</reference>
<dbReference type="RefSeq" id="WP_014202986.1">
    <property type="nucleotide sequence ID" value="NC_016599.1"/>
</dbReference>